<sequence>MDSIYNDCIENHIDVTYPAIGRIYIDSEPYHEVQIKHIMKIKIPRVQPDWIDPEEINIIGFINIKKICEKMNAVAIGSITDIFGWAPMKVVMFSGCATCLTWKKTSPLRRKVGISPQNLI</sequence>
<gene>
    <name evidence="1" type="ORF">PUN28_016924</name>
</gene>
<dbReference type="Proteomes" id="UP001430953">
    <property type="component" value="Unassembled WGS sequence"/>
</dbReference>
<evidence type="ECO:0000313" key="2">
    <source>
        <dbReference type="Proteomes" id="UP001430953"/>
    </source>
</evidence>
<dbReference type="EMBL" id="JADYXP020000020">
    <property type="protein sequence ID" value="KAL0103909.1"/>
    <property type="molecule type" value="Genomic_DNA"/>
</dbReference>
<dbReference type="AlphaFoldDB" id="A0AAW2ENB6"/>
<organism evidence="1 2">
    <name type="scientific">Cardiocondyla obscurior</name>
    <dbReference type="NCBI Taxonomy" id="286306"/>
    <lineage>
        <taxon>Eukaryota</taxon>
        <taxon>Metazoa</taxon>
        <taxon>Ecdysozoa</taxon>
        <taxon>Arthropoda</taxon>
        <taxon>Hexapoda</taxon>
        <taxon>Insecta</taxon>
        <taxon>Pterygota</taxon>
        <taxon>Neoptera</taxon>
        <taxon>Endopterygota</taxon>
        <taxon>Hymenoptera</taxon>
        <taxon>Apocrita</taxon>
        <taxon>Aculeata</taxon>
        <taxon>Formicoidea</taxon>
        <taxon>Formicidae</taxon>
        <taxon>Myrmicinae</taxon>
        <taxon>Cardiocondyla</taxon>
    </lineage>
</organism>
<protein>
    <submittedName>
        <fullName evidence="1">Uncharacterized protein</fullName>
    </submittedName>
</protein>
<reference evidence="1 2" key="1">
    <citation type="submission" date="2023-03" db="EMBL/GenBank/DDBJ databases">
        <title>High recombination rates correlate with genetic variation in Cardiocondyla obscurior ants.</title>
        <authorList>
            <person name="Errbii M."/>
        </authorList>
    </citation>
    <scope>NUCLEOTIDE SEQUENCE [LARGE SCALE GENOMIC DNA]</scope>
    <source>
        <strain evidence="1">Alpha-2009</strain>
        <tissue evidence="1">Whole body</tissue>
    </source>
</reference>
<proteinExistence type="predicted"/>
<evidence type="ECO:0000313" key="1">
    <source>
        <dbReference type="EMBL" id="KAL0103909.1"/>
    </source>
</evidence>
<keyword evidence="2" id="KW-1185">Reference proteome</keyword>
<comment type="caution">
    <text evidence="1">The sequence shown here is derived from an EMBL/GenBank/DDBJ whole genome shotgun (WGS) entry which is preliminary data.</text>
</comment>
<name>A0AAW2ENB6_9HYME</name>
<accession>A0AAW2ENB6</accession>